<dbReference type="InterPro" id="IPR017871">
    <property type="entry name" value="ABC_transporter-like_CS"/>
</dbReference>
<keyword evidence="4 6" id="KW-0067">ATP-binding</keyword>
<protein>
    <submittedName>
        <fullName evidence="6">ATP-binding cassette domain-containing protein</fullName>
    </submittedName>
</protein>
<dbReference type="InterPro" id="IPR015856">
    <property type="entry name" value="ABC_transpr_CbiO/EcfA_su"/>
</dbReference>
<reference evidence="6 7" key="1">
    <citation type="submission" date="2020-11" db="EMBL/GenBank/DDBJ databases">
        <title>Arthrobacter antarcticus sp. nov., isolated from Antarctic Soil.</title>
        <authorList>
            <person name="Li J."/>
        </authorList>
    </citation>
    <scope>NUCLEOTIDE SEQUENCE [LARGE SCALE GENOMIC DNA]</scope>
    <source>
        <strain evidence="6 7">Z1-20</strain>
    </source>
</reference>
<proteinExistence type="inferred from homology"/>
<dbReference type="PROSITE" id="PS50893">
    <property type="entry name" value="ABC_TRANSPORTER_2"/>
    <property type="match status" value="2"/>
</dbReference>
<evidence type="ECO:0000259" key="5">
    <source>
        <dbReference type="PROSITE" id="PS50893"/>
    </source>
</evidence>
<feature type="domain" description="ABC transporter" evidence="5">
    <location>
        <begin position="3"/>
        <end position="251"/>
    </location>
</feature>
<evidence type="ECO:0000313" key="7">
    <source>
        <dbReference type="Proteomes" id="UP000655366"/>
    </source>
</evidence>
<dbReference type="PANTHER" id="PTHR43553">
    <property type="entry name" value="HEAVY METAL TRANSPORTER"/>
    <property type="match status" value="1"/>
</dbReference>
<keyword evidence="2" id="KW-0813">Transport</keyword>
<dbReference type="Gene3D" id="3.40.50.300">
    <property type="entry name" value="P-loop containing nucleotide triphosphate hydrolases"/>
    <property type="match status" value="2"/>
</dbReference>
<feature type="domain" description="ABC transporter" evidence="5">
    <location>
        <begin position="285"/>
        <end position="525"/>
    </location>
</feature>
<dbReference type="GO" id="GO:0016887">
    <property type="term" value="F:ATP hydrolysis activity"/>
    <property type="evidence" value="ECO:0007669"/>
    <property type="project" value="InterPro"/>
</dbReference>
<comment type="similarity">
    <text evidence="1">Belongs to the ABC transporter superfamily.</text>
</comment>
<dbReference type="Proteomes" id="UP000655366">
    <property type="component" value="Unassembled WGS sequence"/>
</dbReference>
<dbReference type="SMART" id="SM00382">
    <property type="entry name" value="AAA"/>
    <property type="match status" value="2"/>
</dbReference>
<sequence length="537" mass="56206">MRLSLGSFHYPGEDRPTLQGIELDVGAGECVLVAGGSGSGKSTLARILAGVLPGRHNGALTARFEVAGETLVFSGAGSVNPRINPTVWNRHIAYVGQIPSAQLSTVAATVAEEIAFALENAGMEHDLMKQRVRTTASALGLTELLERKPTELSGGEQRRMIIASAAALNPATLILDEPMAGLDADARHAVENVIGSLVDRGAGVVLLSPELGGAGRLAGRMLLLDGGKMVASGPRQIVLTSAWAARLPVIPDPLDASDPAENILQPLCPAPSARTAAAALGGVVYRYGTQHRRPFLASRKRAQTPAHAVLDGVDLALGGGERVAIAGANGAGKTTLLRHLNGLARPESGTVRILDRDIAGQSVGAVSADVSYLFQDPQDQLFERTVAREVGYGLPGLDPAAREDAVKEALRRCGLADHAGAHPYELPASAQRLVALATVLARRPAVLVMDEPTVAMDRDGLDRLAEAISQEAARGAAVALVTHDLDFAYRHCHRLVLLSGGRIVADGPFARVLESHFAGGEAFGVQAPAAWLRRREA</sequence>
<dbReference type="AlphaFoldDB" id="A0A931CTP7"/>
<dbReference type="Pfam" id="PF00005">
    <property type="entry name" value="ABC_tran"/>
    <property type="match status" value="2"/>
</dbReference>
<dbReference type="InterPro" id="IPR003439">
    <property type="entry name" value="ABC_transporter-like_ATP-bd"/>
</dbReference>
<dbReference type="RefSeq" id="WP_196397671.1">
    <property type="nucleotide sequence ID" value="NZ_JADNYM010000020.1"/>
</dbReference>
<dbReference type="GO" id="GO:0042626">
    <property type="term" value="F:ATPase-coupled transmembrane transporter activity"/>
    <property type="evidence" value="ECO:0007669"/>
    <property type="project" value="TreeGrafter"/>
</dbReference>
<organism evidence="6 7">
    <name type="scientific">Arthrobacter terrae</name>
    <dbReference type="NCBI Taxonomy" id="2935737"/>
    <lineage>
        <taxon>Bacteria</taxon>
        <taxon>Bacillati</taxon>
        <taxon>Actinomycetota</taxon>
        <taxon>Actinomycetes</taxon>
        <taxon>Micrococcales</taxon>
        <taxon>Micrococcaceae</taxon>
        <taxon>Arthrobacter</taxon>
    </lineage>
</organism>
<dbReference type="CDD" id="cd03225">
    <property type="entry name" value="ABC_cobalt_CbiO_domain1"/>
    <property type="match status" value="2"/>
</dbReference>
<evidence type="ECO:0000313" key="6">
    <source>
        <dbReference type="EMBL" id="MBG0740739.1"/>
    </source>
</evidence>
<comment type="caution">
    <text evidence="6">The sequence shown here is derived from an EMBL/GenBank/DDBJ whole genome shotgun (WGS) entry which is preliminary data.</text>
</comment>
<dbReference type="GO" id="GO:0043190">
    <property type="term" value="C:ATP-binding cassette (ABC) transporter complex"/>
    <property type="evidence" value="ECO:0007669"/>
    <property type="project" value="TreeGrafter"/>
</dbReference>
<dbReference type="InterPro" id="IPR003593">
    <property type="entry name" value="AAA+_ATPase"/>
</dbReference>
<dbReference type="InterPro" id="IPR027417">
    <property type="entry name" value="P-loop_NTPase"/>
</dbReference>
<keyword evidence="3" id="KW-0547">Nucleotide-binding</keyword>
<evidence type="ECO:0000256" key="4">
    <source>
        <dbReference type="ARBA" id="ARBA00022840"/>
    </source>
</evidence>
<dbReference type="SUPFAM" id="SSF52540">
    <property type="entry name" value="P-loop containing nucleoside triphosphate hydrolases"/>
    <property type="match status" value="2"/>
</dbReference>
<evidence type="ECO:0000256" key="2">
    <source>
        <dbReference type="ARBA" id="ARBA00022448"/>
    </source>
</evidence>
<dbReference type="PANTHER" id="PTHR43553:SF24">
    <property type="entry name" value="ENERGY-COUPLING FACTOR TRANSPORTER ATP-BINDING PROTEIN ECFA1"/>
    <property type="match status" value="1"/>
</dbReference>
<evidence type="ECO:0000256" key="1">
    <source>
        <dbReference type="ARBA" id="ARBA00005417"/>
    </source>
</evidence>
<keyword evidence="7" id="KW-1185">Reference proteome</keyword>
<dbReference type="EMBL" id="JADNYM010000020">
    <property type="protein sequence ID" value="MBG0740739.1"/>
    <property type="molecule type" value="Genomic_DNA"/>
</dbReference>
<dbReference type="InterPro" id="IPR050095">
    <property type="entry name" value="ECF_ABC_transporter_ATP-bd"/>
</dbReference>
<dbReference type="PROSITE" id="PS00211">
    <property type="entry name" value="ABC_TRANSPORTER_1"/>
    <property type="match status" value="1"/>
</dbReference>
<name>A0A931CTP7_9MICC</name>
<gene>
    <name evidence="6" type="ORF">IV500_15295</name>
</gene>
<evidence type="ECO:0000256" key="3">
    <source>
        <dbReference type="ARBA" id="ARBA00022741"/>
    </source>
</evidence>
<accession>A0A931CTP7</accession>
<dbReference type="GO" id="GO:0005524">
    <property type="term" value="F:ATP binding"/>
    <property type="evidence" value="ECO:0007669"/>
    <property type="project" value="UniProtKB-KW"/>
</dbReference>